<proteinExistence type="predicted"/>
<accession>A2SMK1</accession>
<dbReference type="AlphaFoldDB" id="A2SMK1"/>
<geneLocation type="plasmid" evidence="1 2">
    <name>RPME01</name>
</geneLocation>
<sequence>MGPRIDARETDSEKLEEASEELLSRIAAWPVLPLVGASFEVKSVDHIADAVRELLGSKLPGIDWWVHEDWRGPFEKYGIVHGSMPAPPNPATGEPMALELYGKAEVPRISGPMRSPFESRPRGEGQAAVRYPVRVVIRAATYANITFPGFGVPFYM</sequence>
<organism evidence="1 2">
    <name type="scientific">Methylibium petroleiphilum (strain ATCC BAA-1232 / LMG 22953 / PM1)</name>
    <dbReference type="NCBI Taxonomy" id="420662"/>
    <lineage>
        <taxon>Bacteria</taxon>
        <taxon>Pseudomonadati</taxon>
        <taxon>Pseudomonadota</taxon>
        <taxon>Betaproteobacteria</taxon>
        <taxon>Burkholderiales</taxon>
        <taxon>Sphaerotilaceae</taxon>
        <taxon>Methylibium</taxon>
    </lineage>
</organism>
<reference evidence="1 2" key="1">
    <citation type="journal article" date="2007" name="J. Bacteriol.">
        <title>Whole-genome analysis of the methyl tert-butyl ether-degrading beta-proteobacterium Methylibium petroleiphilum PM1.</title>
        <authorList>
            <person name="Kane S.R."/>
            <person name="Chakicherla A.Y."/>
            <person name="Chain P.S.G."/>
            <person name="Schmidt R."/>
            <person name="Shin M.W."/>
            <person name="Legler T.C."/>
            <person name="Scow K.M."/>
            <person name="Larimer F.W."/>
            <person name="Lucas S.M."/>
            <person name="Richardson P.M."/>
            <person name="Hristova K.R."/>
        </authorList>
    </citation>
    <scope>NUCLEOTIDE SEQUENCE [LARGE SCALE GENOMIC DNA]</scope>
    <source>
        <strain evidence="2">ATCC BAA-1232 / LMG 22953 / PM1</strain>
        <plasmid evidence="1 2">RPME01</plasmid>
    </source>
</reference>
<evidence type="ECO:0000313" key="1">
    <source>
        <dbReference type="EMBL" id="ABM96790.1"/>
    </source>
</evidence>
<keyword evidence="2" id="KW-1185">Reference proteome</keyword>
<dbReference type="HOGENOM" id="CLU_1684551_0_0_4"/>
<protein>
    <submittedName>
        <fullName evidence="1">Uncharacterized protein</fullName>
    </submittedName>
</protein>
<evidence type="ECO:0000313" key="2">
    <source>
        <dbReference type="Proteomes" id="UP000000366"/>
    </source>
</evidence>
<dbReference type="Proteomes" id="UP000000366">
    <property type="component" value="Plasmid RPME01"/>
</dbReference>
<keyword evidence="1" id="KW-0614">Plasmid</keyword>
<dbReference type="KEGG" id="mpt:Mpe_B0009"/>
<gene>
    <name evidence="1" type="ordered locus">Mpe_B0009</name>
</gene>
<dbReference type="EMBL" id="CP000556">
    <property type="protein sequence ID" value="ABM96790.1"/>
    <property type="molecule type" value="Genomic_DNA"/>
</dbReference>
<name>A2SMK1_METPP</name>